<gene>
    <name evidence="2" type="ORF">Rain11_0666</name>
</gene>
<proteinExistence type="predicted"/>
<organism evidence="2 3">
    <name type="scientific">Raineya orbicola</name>
    <dbReference type="NCBI Taxonomy" id="2016530"/>
    <lineage>
        <taxon>Bacteria</taxon>
        <taxon>Pseudomonadati</taxon>
        <taxon>Bacteroidota</taxon>
        <taxon>Cytophagia</taxon>
        <taxon>Cytophagales</taxon>
        <taxon>Raineyaceae</taxon>
        <taxon>Raineya</taxon>
    </lineage>
</organism>
<sequence length="63" mass="6838">MENLIKTNKCPTIWLGVDTMVQNQAHSEALIVETRPDLDGDNFNTSIEGGDSDKEIACSEGKG</sequence>
<dbReference type="OrthoDB" id="10008047at2"/>
<evidence type="ECO:0000256" key="1">
    <source>
        <dbReference type="SAM" id="MobiDB-lite"/>
    </source>
</evidence>
<comment type="caution">
    <text evidence="2">The sequence shown here is derived from an EMBL/GenBank/DDBJ whole genome shotgun (WGS) entry which is preliminary data.</text>
</comment>
<dbReference type="Proteomes" id="UP000233387">
    <property type="component" value="Unassembled WGS sequence"/>
</dbReference>
<reference evidence="2 3" key="1">
    <citation type="submission" date="2017-06" db="EMBL/GenBank/DDBJ databases">
        <title>Raineya orbicola gen. nov., sp. nov. a slightly thermophilic bacterium of the phylum Bacteroidetes and the description of Raineyaceae fam. nov.</title>
        <authorList>
            <person name="Albuquerque L."/>
            <person name="Polonia A.R.M."/>
            <person name="Barroso C."/>
            <person name="Froufe H.J.C."/>
            <person name="Lage O."/>
            <person name="Lobo-Da-Cunha A."/>
            <person name="Egas C."/>
            <person name="Da Costa M.S."/>
        </authorList>
    </citation>
    <scope>NUCLEOTIDE SEQUENCE [LARGE SCALE GENOMIC DNA]</scope>
    <source>
        <strain evidence="2 3">SPSPC-11</strain>
    </source>
</reference>
<evidence type="ECO:0000313" key="3">
    <source>
        <dbReference type="Proteomes" id="UP000233387"/>
    </source>
</evidence>
<accession>A0A2N3IIZ8</accession>
<protein>
    <submittedName>
        <fullName evidence="2">Uncharacterized protein</fullName>
    </submittedName>
</protein>
<dbReference type="EMBL" id="NKXO01000008">
    <property type="protein sequence ID" value="PKQ70287.1"/>
    <property type="molecule type" value="Genomic_DNA"/>
</dbReference>
<name>A0A2N3IIZ8_9BACT</name>
<feature type="compositionally biased region" description="Basic and acidic residues" evidence="1">
    <location>
        <begin position="51"/>
        <end position="63"/>
    </location>
</feature>
<keyword evidence="3" id="KW-1185">Reference proteome</keyword>
<dbReference type="AlphaFoldDB" id="A0A2N3IIZ8"/>
<dbReference type="RefSeq" id="WP_101357929.1">
    <property type="nucleotide sequence ID" value="NZ_NKXO01000008.1"/>
</dbReference>
<evidence type="ECO:0000313" key="2">
    <source>
        <dbReference type="EMBL" id="PKQ70287.1"/>
    </source>
</evidence>
<feature type="region of interest" description="Disordered" evidence="1">
    <location>
        <begin position="41"/>
        <end position="63"/>
    </location>
</feature>